<dbReference type="GO" id="GO:0016887">
    <property type="term" value="F:ATP hydrolysis activity"/>
    <property type="evidence" value="ECO:0007669"/>
    <property type="project" value="InterPro"/>
</dbReference>
<evidence type="ECO:0000313" key="9">
    <source>
        <dbReference type="Proteomes" id="UP000214603"/>
    </source>
</evidence>
<keyword evidence="2" id="KW-0813">Transport</keyword>
<dbReference type="OrthoDB" id="9776369at2"/>
<evidence type="ECO:0000256" key="4">
    <source>
        <dbReference type="ARBA" id="ARBA00022741"/>
    </source>
</evidence>
<dbReference type="InterPro" id="IPR003593">
    <property type="entry name" value="AAA+_ATPase"/>
</dbReference>
<dbReference type="InterPro" id="IPR003439">
    <property type="entry name" value="ABC_transporter-like_ATP-bd"/>
</dbReference>
<dbReference type="GO" id="GO:0015658">
    <property type="term" value="F:branched-chain amino acid transmembrane transporter activity"/>
    <property type="evidence" value="ECO:0007669"/>
    <property type="project" value="TreeGrafter"/>
</dbReference>
<evidence type="ECO:0000256" key="5">
    <source>
        <dbReference type="ARBA" id="ARBA00022840"/>
    </source>
</evidence>
<evidence type="ECO:0000259" key="7">
    <source>
        <dbReference type="PROSITE" id="PS50893"/>
    </source>
</evidence>
<name>A0A225M3R2_9BURK</name>
<keyword evidence="3" id="KW-1003">Cell membrane</keyword>
<dbReference type="AlphaFoldDB" id="A0A225M3R2"/>
<dbReference type="InterPro" id="IPR027417">
    <property type="entry name" value="P-loop_NTPase"/>
</dbReference>
<dbReference type="Gene3D" id="3.40.50.300">
    <property type="entry name" value="P-loop containing nucleotide triphosphate hydrolases"/>
    <property type="match status" value="1"/>
</dbReference>
<comment type="caution">
    <text evidence="8">The sequence shown here is derived from an EMBL/GenBank/DDBJ whole genome shotgun (WGS) entry which is preliminary data.</text>
</comment>
<evidence type="ECO:0000256" key="6">
    <source>
        <dbReference type="ARBA" id="ARBA00022970"/>
    </source>
</evidence>
<keyword evidence="3" id="KW-0472">Membrane</keyword>
<protein>
    <submittedName>
        <fullName evidence="8">ABC transporter ATP-binding protein</fullName>
    </submittedName>
</protein>
<comment type="similarity">
    <text evidence="1">Belongs to the ABC transporter superfamily.</text>
</comment>
<dbReference type="Proteomes" id="UP000214603">
    <property type="component" value="Unassembled WGS sequence"/>
</dbReference>
<dbReference type="CDD" id="cd03224">
    <property type="entry name" value="ABC_TM1139_LivF_branched"/>
    <property type="match status" value="1"/>
</dbReference>
<gene>
    <name evidence="8" type="ORF">CEY11_21665</name>
</gene>
<accession>A0A225M3R2</accession>
<evidence type="ECO:0000313" key="8">
    <source>
        <dbReference type="EMBL" id="OWT54770.1"/>
    </source>
</evidence>
<dbReference type="PROSITE" id="PS50893">
    <property type="entry name" value="ABC_TRANSPORTER_2"/>
    <property type="match status" value="1"/>
</dbReference>
<dbReference type="GO" id="GO:0005524">
    <property type="term" value="F:ATP binding"/>
    <property type="evidence" value="ECO:0007669"/>
    <property type="project" value="UniProtKB-KW"/>
</dbReference>
<evidence type="ECO:0000256" key="3">
    <source>
        <dbReference type="ARBA" id="ARBA00022475"/>
    </source>
</evidence>
<dbReference type="EMBL" id="NJIH01000014">
    <property type="protein sequence ID" value="OWT54770.1"/>
    <property type="molecule type" value="Genomic_DNA"/>
</dbReference>
<dbReference type="PANTHER" id="PTHR43820">
    <property type="entry name" value="HIGH-AFFINITY BRANCHED-CHAIN AMINO ACID TRANSPORT ATP-BINDING PROTEIN LIVF"/>
    <property type="match status" value="1"/>
</dbReference>
<dbReference type="InterPro" id="IPR052156">
    <property type="entry name" value="BCAA_Transport_ATP-bd_LivF"/>
</dbReference>
<evidence type="ECO:0000256" key="2">
    <source>
        <dbReference type="ARBA" id="ARBA00022448"/>
    </source>
</evidence>
<keyword evidence="4" id="KW-0547">Nucleotide-binding</keyword>
<keyword evidence="9" id="KW-1185">Reference proteome</keyword>
<sequence length="239" mass="25944">MTDTVLRIDQAVGGYGDLTILHGVDMAVPAGSWITIIGANGAGKSTLLKLVAGIVRCRGGAVHFEGRDVTALDSLARLRLGIGLVPQGRCNFPLLSVAENLKLGAYTRRLRPADLEAELQQVTARFPRLKERWHTMAGNLSGGEQQIMEMAMVLLARPRLLLLDEPSLGLSPQAMGMVFDTIRELTASGLSVLMVEQNARQALECCDYGVVMELGRNKLFDRASAVLAHPEIRRLFLGL</sequence>
<feature type="domain" description="ABC transporter" evidence="7">
    <location>
        <begin position="6"/>
        <end position="239"/>
    </location>
</feature>
<proteinExistence type="inferred from homology"/>
<dbReference type="GO" id="GO:0015807">
    <property type="term" value="P:L-amino acid transport"/>
    <property type="evidence" value="ECO:0007669"/>
    <property type="project" value="TreeGrafter"/>
</dbReference>
<reference evidence="9" key="1">
    <citation type="submission" date="2017-06" db="EMBL/GenBank/DDBJ databases">
        <title>Herbaspirillum phytohormonus sp. nov., isolated from the root nodule of Robinia pseudoacacia in lead-zinc mine.</title>
        <authorList>
            <person name="Fan M."/>
            <person name="Lin Y."/>
        </authorList>
    </citation>
    <scope>NUCLEOTIDE SEQUENCE [LARGE SCALE GENOMIC DNA]</scope>
    <source>
        <strain evidence="9">SC-089</strain>
    </source>
</reference>
<organism evidence="8 9">
    <name type="scientific">Candidimonas nitroreducens</name>
    <dbReference type="NCBI Taxonomy" id="683354"/>
    <lineage>
        <taxon>Bacteria</taxon>
        <taxon>Pseudomonadati</taxon>
        <taxon>Pseudomonadota</taxon>
        <taxon>Betaproteobacteria</taxon>
        <taxon>Burkholderiales</taxon>
        <taxon>Alcaligenaceae</taxon>
        <taxon>Candidimonas</taxon>
    </lineage>
</organism>
<evidence type="ECO:0000256" key="1">
    <source>
        <dbReference type="ARBA" id="ARBA00005417"/>
    </source>
</evidence>
<keyword evidence="5 8" id="KW-0067">ATP-binding</keyword>
<dbReference type="Pfam" id="PF00005">
    <property type="entry name" value="ABC_tran"/>
    <property type="match status" value="1"/>
</dbReference>
<dbReference type="RefSeq" id="WP_088605517.1">
    <property type="nucleotide sequence ID" value="NZ_NJIH01000014.1"/>
</dbReference>
<dbReference type="SUPFAM" id="SSF52540">
    <property type="entry name" value="P-loop containing nucleoside triphosphate hydrolases"/>
    <property type="match status" value="1"/>
</dbReference>
<dbReference type="SMART" id="SM00382">
    <property type="entry name" value="AAA"/>
    <property type="match status" value="1"/>
</dbReference>
<dbReference type="PANTHER" id="PTHR43820:SF8">
    <property type="entry name" value="ABC TRANSPORTER SUBSTRATE-BINDING PROTEIN"/>
    <property type="match status" value="1"/>
</dbReference>
<keyword evidence="6" id="KW-0029">Amino-acid transport</keyword>